<keyword evidence="6" id="KW-0282">Flagellum</keyword>
<evidence type="ECO:0000256" key="3">
    <source>
        <dbReference type="ARBA" id="ARBA00022845"/>
    </source>
</evidence>
<protein>
    <recommendedName>
        <fullName evidence="4">Flagellar assembly factor FliW</fullName>
    </recommendedName>
</protein>
<organism evidence="6 7">
    <name type="scientific">Aciditerrimonas ferrireducens</name>
    <dbReference type="NCBI Taxonomy" id="667306"/>
    <lineage>
        <taxon>Bacteria</taxon>
        <taxon>Bacillati</taxon>
        <taxon>Actinomycetota</taxon>
        <taxon>Acidimicrobiia</taxon>
        <taxon>Acidimicrobiales</taxon>
        <taxon>Acidimicrobiaceae</taxon>
        <taxon>Aciditerrimonas</taxon>
    </lineage>
</organism>
<dbReference type="SUPFAM" id="SSF141457">
    <property type="entry name" value="BH3618-like"/>
    <property type="match status" value="1"/>
</dbReference>
<name>A0ABV6BZJ1_9ACTN</name>
<dbReference type="PANTHER" id="PTHR39190">
    <property type="entry name" value="FLAGELLAR ASSEMBLY FACTOR FLIW"/>
    <property type="match status" value="1"/>
</dbReference>
<comment type="function">
    <text evidence="4">Acts as an anti-CsrA protein, binds CsrA and prevents it from repressing translation of its target genes, one of which is flagellin. Binds to flagellin and participates in the assembly of the flagellum.</text>
</comment>
<keyword evidence="2 4" id="KW-1005">Bacterial flagellum biogenesis</keyword>
<dbReference type="EMBL" id="JBHLYQ010000007">
    <property type="protein sequence ID" value="MFC0080844.1"/>
    <property type="molecule type" value="Genomic_DNA"/>
</dbReference>
<evidence type="ECO:0000256" key="4">
    <source>
        <dbReference type="HAMAP-Rule" id="MF_01185"/>
    </source>
</evidence>
<keyword evidence="4" id="KW-0143">Chaperone</keyword>
<keyword evidence="1 4" id="KW-0963">Cytoplasm</keyword>
<evidence type="ECO:0000256" key="2">
    <source>
        <dbReference type="ARBA" id="ARBA00022795"/>
    </source>
</evidence>
<dbReference type="PANTHER" id="PTHR39190:SF1">
    <property type="entry name" value="FLAGELLAR ASSEMBLY FACTOR FLIW"/>
    <property type="match status" value="1"/>
</dbReference>
<comment type="caution">
    <text evidence="6">The sequence shown here is derived from an EMBL/GenBank/DDBJ whole genome shotgun (WGS) entry which is preliminary data.</text>
</comment>
<dbReference type="RefSeq" id="WP_377787478.1">
    <property type="nucleotide sequence ID" value="NZ_JBHLYQ010000007.1"/>
</dbReference>
<keyword evidence="6" id="KW-0969">Cilium</keyword>
<evidence type="ECO:0000313" key="7">
    <source>
        <dbReference type="Proteomes" id="UP001589788"/>
    </source>
</evidence>
<evidence type="ECO:0000256" key="5">
    <source>
        <dbReference type="SAM" id="MobiDB-lite"/>
    </source>
</evidence>
<dbReference type="Proteomes" id="UP001589788">
    <property type="component" value="Unassembled WGS sequence"/>
</dbReference>
<dbReference type="Pfam" id="PF02623">
    <property type="entry name" value="FliW"/>
    <property type="match status" value="1"/>
</dbReference>
<reference evidence="6 7" key="1">
    <citation type="submission" date="2024-09" db="EMBL/GenBank/DDBJ databases">
        <authorList>
            <person name="Sun Q."/>
            <person name="Mori K."/>
        </authorList>
    </citation>
    <scope>NUCLEOTIDE SEQUENCE [LARGE SCALE GENOMIC DNA]</scope>
    <source>
        <strain evidence="6 7">JCM 15389</strain>
    </source>
</reference>
<accession>A0ABV6BZJ1</accession>
<comment type="subcellular location">
    <subcellularLocation>
        <location evidence="4">Cytoplasm</location>
    </subcellularLocation>
</comment>
<gene>
    <name evidence="4" type="primary">fliW</name>
    <name evidence="6" type="ORF">ACFFRE_01565</name>
</gene>
<comment type="subunit">
    <text evidence="4">Interacts with translational regulator CsrA and flagellin(s).</text>
</comment>
<proteinExistence type="inferred from homology"/>
<sequence length="165" mass="16934">MPTVITPLARTGSPLAPGEPPAPPDAGGAGALAEVGIPPVLHFEHGLPGFPEARAFALEPLGPALAPFARLQSLDQPGLGFTVVPPGLLFPDYRVEVDEDWASRLGLRAPEDAKVLVLVTLRPGQAPTANLLGPLVVHRRSGRAGQVVQVDSGYGVAEPLVGASA</sequence>
<feature type="region of interest" description="Disordered" evidence="5">
    <location>
        <begin position="1"/>
        <end position="31"/>
    </location>
</feature>
<keyword evidence="7" id="KW-1185">Reference proteome</keyword>
<evidence type="ECO:0000256" key="1">
    <source>
        <dbReference type="ARBA" id="ARBA00022490"/>
    </source>
</evidence>
<comment type="similarity">
    <text evidence="4">Belongs to the FliW family.</text>
</comment>
<dbReference type="InterPro" id="IPR024046">
    <property type="entry name" value="Flagellar_assmbl_FliW_dom_sf"/>
</dbReference>
<keyword evidence="6" id="KW-0966">Cell projection</keyword>
<keyword evidence="3 4" id="KW-0810">Translation regulation</keyword>
<evidence type="ECO:0000313" key="6">
    <source>
        <dbReference type="EMBL" id="MFC0080844.1"/>
    </source>
</evidence>
<dbReference type="HAMAP" id="MF_01185">
    <property type="entry name" value="FliW"/>
    <property type="match status" value="1"/>
</dbReference>
<dbReference type="InterPro" id="IPR003775">
    <property type="entry name" value="Flagellar_assembly_factor_FliW"/>
</dbReference>
<dbReference type="Gene3D" id="2.30.290.10">
    <property type="entry name" value="BH3618-like"/>
    <property type="match status" value="1"/>
</dbReference>